<sequence length="448" mass="49658">MWAPESDLTTPDHGKTFQEILDTLTRPNKWIQDPLTVASPSLVTDNNLPGAGDATWTGAGGVIMNGSVTGHTTTGAVTHAGPVGITVTTSYPGTLSPVTSQDANTASDFWYRYGISITVAILVFAVVLVLVIQCRILYQKNFRRRRLVDLAGNRNNKAREDIFESFHRQETAQASMSSRLQSGTSTQQEDIPMRVIHETQPCHHQPPWRAPPAGRAAEPLARVYPLHHGAPARDLNANITDPFLCDSYRRLWNTTAGVYPIRIHRTVSSEPVIARPTTSRRYSSRSRVRRVRVRGDTRMPRFNLSGTRVPTSPESNGVHHGMQRRNRPARPNIRTTFAEANTMLTEVNTPTPKLVVPTNTPNTHCTDSAPENASPYGPGLDSDFGASAGIPHFTVSPDIDNGMNVTADTSVRDATYEWDTYDPAYVNRTVRYVDGAYFPVLQKRQYWV</sequence>
<dbReference type="EnsemblMetazoa" id="XM_038192553.1">
    <property type="protein sequence ID" value="XP_038048481.1"/>
    <property type="gene ID" value="LOC119722435"/>
</dbReference>
<feature type="region of interest" description="Disordered" evidence="1">
    <location>
        <begin position="300"/>
        <end position="326"/>
    </location>
</feature>
<evidence type="ECO:0000256" key="2">
    <source>
        <dbReference type="SAM" id="Phobius"/>
    </source>
</evidence>
<name>A0A913ZBR1_PATMI</name>
<dbReference type="AlphaFoldDB" id="A0A913ZBR1"/>
<dbReference type="OMA" id="THCTDSA"/>
<keyword evidence="2" id="KW-1133">Transmembrane helix</keyword>
<evidence type="ECO:0000313" key="3">
    <source>
        <dbReference type="EnsemblMetazoa" id="XP_038048481.1"/>
    </source>
</evidence>
<organism evidence="3 4">
    <name type="scientific">Patiria miniata</name>
    <name type="common">Bat star</name>
    <name type="synonym">Asterina miniata</name>
    <dbReference type="NCBI Taxonomy" id="46514"/>
    <lineage>
        <taxon>Eukaryota</taxon>
        <taxon>Metazoa</taxon>
        <taxon>Echinodermata</taxon>
        <taxon>Eleutherozoa</taxon>
        <taxon>Asterozoa</taxon>
        <taxon>Asteroidea</taxon>
        <taxon>Valvatacea</taxon>
        <taxon>Valvatida</taxon>
        <taxon>Asterinidae</taxon>
        <taxon>Patiria</taxon>
    </lineage>
</organism>
<keyword evidence="2" id="KW-0812">Transmembrane</keyword>
<accession>A0A913ZBR1</accession>
<dbReference type="RefSeq" id="XP_038048481.1">
    <property type="nucleotide sequence ID" value="XM_038192553.1"/>
</dbReference>
<feature type="compositionally biased region" description="Polar residues" evidence="1">
    <location>
        <begin position="304"/>
        <end position="315"/>
    </location>
</feature>
<proteinExistence type="predicted"/>
<evidence type="ECO:0000256" key="1">
    <source>
        <dbReference type="SAM" id="MobiDB-lite"/>
    </source>
</evidence>
<dbReference type="OrthoDB" id="10031583at2759"/>
<keyword evidence="2" id="KW-0472">Membrane</keyword>
<dbReference type="Proteomes" id="UP000887568">
    <property type="component" value="Unplaced"/>
</dbReference>
<feature type="transmembrane region" description="Helical" evidence="2">
    <location>
        <begin position="113"/>
        <end position="138"/>
    </location>
</feature>
<keyword evidence="4" id="KW-1185">Reference proteome</keyword>
<dbReference type="GeneID" id="119722435"/>
<protein>
    <submittedName>
        <fullName evidence="3">Uncharacterized protein</fullName>
    </submittedName>
</protein>
<reference evidence="3" key="1">
    <citation type="submission" date="2022-11" db="UniProtKB">
        <authorList>
            <consortium name="EnsemblMetazoa"/>
        </authorList>
    </citation>
    <scope>IDENTIFICATION</scope>
</reference>
<evidence type="ECO:0000313" key="4">
    <source>
        <dbReference type="Proteomes" id="UP000887568"/>
    </source>
</evidence>